<gene>
    <name evidence="2" type="ORF">OC842_004904</name>
</gene>
<dbReference type="EMBL" id="JAPDMQ010000315">
    <property type="protein sequence ID" value="KAK0527330.1"/>
    <property type="molecule type" value="Genomic_DNA"/>
</dbReference>
<dbReference type="Gene3D" id="3.40.50.720">
    <property type="entry name" value="NAD(P)-binding Rossmann-like Domain"/>
    <property type="match status" value="1"/>
</dbReference>
<dbReference type="Pfam" id="PF13460">
    <property type="entry name" value="NAD_binding_10"/>
    <property type="match status" value="1"/>
</dbReference>
<feature type="domain" description="NAD(P)-binding" evidence="1">
    <location>
        <begin position="11"/>
        <end position="220"/>
    </location>
</feature>
<accession>A0AAN6JJ41</accession>
<sequence length="263" mass="28464">MSSSLRIFVFGGHGRVALRFIERAIQQGHHIRTTIRDASQKPDFPPACETVVESIEEHDVAHFASVLREYDPNVVLFAAGAGGKGGAERTKKVDEEGAIKIFDALEKSGLGSSDAFRRLLLISAVDSRNVDDEKTIPSWYGEKDIGTSKRMREALGAYMIAKYNADKNLSQRTAFPWFVLRPSTLKDDEGTGVVKLGLQETISIGVPRDDVAATLLALAELPKGQADGLMLDLTGVEREGAQGAPIKEAVAAAAKRGRTDWTG</sequence>
<reference evidence="2" key="1">
    <citation type="journal article" date="2023" name="PhytoFront">
        <title>Draft Genome Resources of Seven Strains of Tilletia horrida, Causal Agent of Kernel Smut of Rice.</title>
        <authorList>
            <person name="Khanal S."/>
            <person name="Antony Babu S."/>
            <person name="Zhou X.G."/>
        </authorList>
    </citation>
    <scope>NUCLEOTIDE SEQUENCE</scope>
    <source>
        <strain evidence="2">TX3</strain>
    </source>
</reference>
<organism evidence="2 3">
    <name type="scientific">Tilletia horrida</name>
    <dbReference type="NCBI Taxonomy" id="155126"/>
    <lineage>
        <taxon>Eukaryota</taxon>
        <taxon>Fungi</taxon>
        <taxon>Dikarya</taxon>
        <taxon>Basidiomycota</taxon>
        <taxon>Ustilaginomycotina</taxon>
        <taxon>Exobasidiomycetes</taxon>
        <taxon>Tilletiales</taxon>
        <taxon>Tilletiaceae</taxon>
        <taxon>Tilletia</taxon>
    </lineage>
</organism>
<dbReference type="SUPFAM" id="SSF51735">
    <property type="entry name" value="NAD(P)-binding Rossmann-fold domains"/>
    <property type="match status" value="1"/>
</dbReference>
<evidence type="ECO:0000313" key="2">
    <source>
        <dbReference type="EMBL" id="KAK0527330.1"/>
    </source>
</evidence>
<dbReference type="InterPro" id="IPR016040">
    <property type="entry name" value="NAD(P)-bd_dom"/>
</dbReference>
<evidence type="ECO:0000313" key="3">
    <source>
        <dbReference type="Proteomes" id="UP001176521"/>
    </source>
</evidence>
<dbReference type="Proteomes" id="UP001176521">
    <property type="component" value="Unassembled WGS sequence"/>
</dbReference>
<evidence type="ECO:0000259" key="1">
    <source>
        <dbReference type="Pfam" id="PF13460"/>
    </source>
</evidence>
<dbReference type="AlphaFoldDB" id="A0AAN6JJ41"/>
<protein>
    <recommendedName>
        <fullName evidence="1">NAD(P)-binding domain-containing protein</fullName>
    </recommendedName>
</protein>
<comment type="caution">
    <text evidence="2">The sequence shown here is derived from an EMBL/GenBank/DDBJ whole genome shotgun (WGS) entry which is preliminary data.</text>
</comment>
<dbReference type="PANTHER" id="PTHR15020">
    <property type="entry name" value="FLAVIN REDUCTASE-RELATED"/>
    <property type="match status" value="1"/>
</dbReference>
<proteinExistence type="predicted"/>
<dbReference type="PANTHER" id="PTHR15020:SF50">
    <property type="entry name" value="UPF0659 PROTEIN YMR090W"/>
    <property type="match status" value="1"/>
</dbReference>
<dbReference type="InterPro" id="IPR036291">
    <property type="entry name" value="NAD(P)-bd_dom_sf"/>
</dbReference>
<keyword evidence="3" id="KW-1185">Reference proteome</keyword>
<name>A0AAN6JJ41_9BASI</name>